<sequence>MTDGFSRRDLMAITLAAAAASPTLAQAPQGETWPAAGEDLTGTPQRPVVIPAPPEPAGLLSSEVIELWPKGRIPGSVGVSTRRLVLERGSPAAHDRAVMRVSRPILEVFRPARPNGAAMIVLPGGGYVRLAVDKEGAGGARYLTGEGVTAFVLHYRLPADGWAAGYDAPLQDVQRAVRLVRANAARWGIDPSRIGVMGFSAGGHLAAASLTRYDASVYDPLDSADRLSARPDMAVLGYAVMNIGARPGRAVQASAEAARALNERVRSGLAPTFVFHAADDRTVPVANSLALYAALAAAAVPAELHVYQEGGHGFGFSLASDRPASRWPQDWQAWARRLGFLGR</sequence>
<dbReference type="InterPro" id="IPR006311">
    <property type="entry name" value="TAT_signal"/>
</dbReference>
<evidence type="ECO:0000313" key="6">
    <source>
        <dbReference type="Proteomes" id="UP000298213"/>
    </source>
</evidence>
<evidence type="ECO:0000256" key="2">
    <source>
        <dbReference type="SAM" id="MobiDB-lite"/>
    </source>
</evidence>
<dbReference type="EMBL" id="SPDV01000012">
    <property type="protein sequence ID" value="TFI58813.1"/>
    <property type="molecule type" value="Genomic_DNA"/>
</dbReference>
<dbReference type="Pfam" id="PF20434">
    <property type="entry name" value="BD-FAE"/>
    <property type="match status" value="1"/>
</dbReference>
<dbReference type="InterPro" id="IPR029058">
    <property type="entry name" value="AB_hydrolase_fold"/>
</dbReference>
<reference evidence="5 6" key="1">
    <citation type="submission" date="2019-03" db="EMBL/GenBank/DDBJ databases">
        <title>Genome sequence of Sphingomonas sp. 17J27-24.</title>
        <authorList>
            <person name="Kim M."/>
            <person name="Maeng S."/>
            <person name="Sathiyaraj S."/>
        </authorList>
    </citation>
    <scope>NUCLEOTIDE SEQUENCE [LARGE SCALE GENOMIC DNA]</scope>
    <source>
        <strain evidence="5 6">17J27-24</strain>
    </source>
</reference>
<protein>
    <submittedName>
        <fullName evidence="5">Alpha/beta hydrolase</fullName>
    </submittedName>
</protein>
<dbReference type="RefSeq" id="WP_135085544.1">
    <property type="nucleotide sequence ID" value="NZ_SPDV01000012.1"/>
</dbReference>
<feature type="chain" id="PRO_5021218773" evidence="3">
    <location>
        <begin position="28"/>
        <end position="343"/>
    </location>
</feature>
<dbReference type="GO" id="GO:0016787">
    <property type="term" value="F:hydrolase activity"/>
    <property type="evidence" value="ECO:0007669"/>
    <property type="project" value="UniProtKB-KW"/>
</dbReference>
<feature type="signal peptide" evidence="3">
    <location>
        <begin position="1"/>
        <end position="27"/>
    </location>
</feature>
<evidence type="ECO:0000313" key="5">
    <source>
        <dbReference type="EMBL" id="TFI58813.1"/>
    </source>
</evidence>
<dbReference type="InterPro" id="IPR050300">
    <property type="entry name" value="GDXG_lipolytic_enzyme"/>
</dbReference>
<dbReference type="Gene3D" id="3.40.50.1820">
    <property type="entry name" value="alpha/beta hydrolase"/>
    <property type="match status" value="1"/>
</dbReference>
<keyword evidence="1 5" id="KW-0378">Hydrolase</keyword>
<dbReference type="OrthoDB" id="9771666at2"/>
<proteinExistence type="predicted"/>
<dbReference type="PANTHER" id="PTHR48081:SF6">
    <property type="entry name" value="PEPTIDASE S9 PROLYL OLIGOPEPTIDASE CATALYTIC DOMAIN-CONTAINING PROTEIN"/>
    <property type="match status" value="1"/>
</dbReference>
<keyword evidence="6" id="KW-1185">Reference proteome</keyword>
<name>A0A4Y8ZS29_9SPHN</name>
<keyword evidence="3" id="KW-0732">Signal</keyword>
<feature type="region of interest" description="Disordered" evidence="2">
    <location>
        <begin position="23"/>
        <end position="44"/>
    </location>
</feature>
<evidence type="ECO:0000259" key="4">
    <source>
        <dbReference type="Pfam" id="PF20434"/>
    </source>
</evidence>
<dbReference type="PANTHER" id="PTHR48081">
    <property type="entry name" value="AB HYDROLASE SUPERFAMILY PROTEIN C4A8.06C"/>
    <property type="match status" value="1"/>
</dbReference>
<accession>A0A4Y8ZS29</accession>
<dbReference type="SUPFAM" id="SSF53474">
    <property type="entry name" value="alpha/beta-Hydrolases"/>
    <property type="match status" value="1"/>
</dbReference>
<evidence type="ECO:0000256" key="3">
    <source>
        <dbReference type="SAM" id="SignalP"/>
    </source>
</evidence>
<dbReference type="AlphaFoldDB" id="A0A4Y8ZS29"/>
<evidence type="ECO:0000256" key="1">
    <source>
        <dbReference type="ARBA" id="ARBA00022801"/>
    </source>
</evidence>
<dbReference type="InterPro" id="IPR049492">
    <property type="entry name" value="BD-FAE-like_dom"/>
</dbReference>
<dbReference type="PROSITE" id="PS51318">
    <property type="entry name" value="TAT"/>
    <property type="match status" value="1"/>
</dbReference>
<gene>
    <name evidence="5" type="ORF">E2493_08100</name>
</gene>
<feature type="domain" description="BD-FAE-like" evidence="4">
    <location>
        <begin position="118"/>
        <end position="209"/>
    </location>
</feature>
<organism evidence="5 6">
    <name type="scientific">Sphingomonas parva</name>
    <dbReference type="NCBI Taxonomy" id="2555898"/>
    <lineage>
        <taxon>Bacteria</taxon>
        <taxon>Pseudomonadati</taxon>
        <taxon>Pseudomonadota</taxon>
        <taxon>Alphaproteobacteria</taxon>
        <taxon>Sphingomonadales</taxon>
        <taxon>Sphingomonadaceae</taxon>
        <taxon>Sphingomonas</taxon>
    </lineage>
</organism>
<dbReference type="Proteomes" id="UP000298213">
    <property type="component" value="Unassembled WGS sequence"/>
</dbReference>
<comment type="caution">
    <text evidence="5">The sequence shown here is derived from an EMBL/GenBank/DDBJ whole genome shotgun (WGS) entry which is preliminary data.</text>
</comment>